<dbReference type="Proteomes" id="UP000070093">
    <property type="component" value="Unassembled WGS sequence"/>
</dbReference>
<dbReference type="AlphaFoldDB" id="A0A137SZR6"/>
<proteinExistence type="predicted"/>
<evidence type="ECO:0000313" key="1">
    <source>
        <dbReference type="EMBL" id="KXO17955.1"/>
    </source>
</evidence>
<dbReference type="RefSeq" id="WP_004337153.1">
    <property type="nucleotide sequence ID" value="NZ_JBETXE010000002.1"/>
</dbReference>
<organism evidence="1 2">
    <name type="scientific">Prevotella bivia</name>
    <dbReference type="NCBI Taxonomy" id="28125"/>
    <lineage>
        <taxon>Bacteria</taxon>
        <taxon>Pseudomonadati</taxon>
        <taxon>Bacteroidota</taxon>
        <taxon>Bacteroidia</taxon>
        <taxon>Bacteroidales</taxon>
        <taxon>Prevotellaceae</taxon>
        <taxon>Prevotella</taxon>
    </lineage>
</organism>
<dbReference type="EMBL" id="LTAG01000022">
    <property type="protein sequence ID" value="KXO17955.1"/>
    <property type="molecule type" value="Genomic_DNA"/>
</dbReference>
<reference evidence="1 2" key="1">
    <citation type="submission" date="2016-02" db="EMBL/GenBank/DDBJ databases">
        <authorList>
            <person name="Wen L."/>
            <person name="He K."/>
            <person name="Yang H."/>
        </authorList>
    </citation>
    <scope>NUCLEOTIDE SEQUENCE [LARGE SCALE GENOMIC DNA]</scope>
    <source>
        <strain evidence="1 2">GED7880</strain>
    </source>
</reference>
<gene>
    <name evidence="1" type="ORF">HMPREF3202_00503</name>
</gene>
<evidence type="ECO:0000313" key="2">
    <source>
        <dbReference type="Proteomes" id="UP000070093"/>
    </source>
</evidence>
<comment type="caution">
    <text evidence="1">The sequence shown here is derived from an EMBL/GenBank/DDBJ whole genome shotgun (WGS) entry which is preliminary data.</text>
</comment>
<name>A0A137SZR6_9BACT</name>
<accession>A0A137SZR6</accession>
<protein>
    <submittedName>
        <fullName evidence="1">Uncharacterized protein</fullName>
    </submittedName>
</protein>
<sequence>MKIIEELLKGEKVECAKIAQSQNKGAGHTQLSFLISQLPSLRKWGLCAKKEDVPILTHPLIVKTDCLYLFYSAANRKV</sequence>